<organism evidence="1">
    <name type="scientific">Homalodisca liturata</name>
    <dbReference type="NCBI Taxonomy" id="320908"/>
    <lineage>
        <taxon>Eukaryota</taxon>
        <taxon>Metazoa</taxon>
        <taxon>Ecdysozoa</taxon>
        <taxon>Arthropoda</taxon>
        <taxon>Hexapoda</taxon>
        <taxon>Insecta</taxon>
        <taxon>Pterygota</taxon>
        <taxon>Neoptera</taxon>
        <taxon>Paraneoptera</taxon>
        <taxon>Hemiptera</taxon>
        <taxon>Auchenorrhyncha</taxon>
        <taxon>Membracoidea</taxon>
        <taxon>Cicadellidae</taxon>
        <taxon>Cicadellinae</taxon>
        <taxon>Proconiini</taxon>
        <taxon>Homalodisca</taxon>
    </lineage>
</organism>
<feature type="non-terminal residue" evidence="1">
    <location>
        <position position="1"/>
    </location>
</feature>
<reference evidence="1" key="1">
    <citation type="submission" date="2015-11" db="EMBL/GenBank/DDBJ databases">
        <title>De novo transcriptome assembly of four potential Pierce s Disease insect vectors from Arizona vineyards.</title>
        <authorList>
            <person name="Tassone E.E."/>
        </authorList>
    </citation>
    <scope>NUCLEOTIDE SEQUENCE</scope>
</reference>
<dbReference type="EMBL" id="GECU01036023">
    <property type="protein sequence ID" value="JAS71683.1"/>
    <property type="molecule type" value="Transcribed_RNA"/>
</dbReference>
<evidence type="ECO:0008006" key="2">
    <source>
        <dbReference type="Google" id="ProtNLM"/>
    </source>
</evidence>
<accession>A0A1B6HAI4</accession>
<sequence length="143" mass="16284">GEDDVGVQLEGYNLYKTYRGKTRNDGVLVFASERVCVSVREEELGDVYGLSLDFMYNNKQCNVLALYRTHDSDLDIFTNALNQYYSNTDKSKTYILIGDINANLIKTDNKTERYLDVMYETGFMCGITEPSRVVGDSKTCIDH</sequence>
<dbReference type="Gene3D" id="3.60.10.10">
    <property type="entry name" value="Endonuclease/exonuclease/phosphatase"/>
    <property type="match status" value="1"/>
</dbReference>
<dbReference type="AlphaFoldDB" id="A0A1B6HAI4"/>
<proteinExistence type="predicted"/>
<evidence type="ECO:0000313" key="1">
    <source>
        <dbReference type="EMBL" id="JAS71683.1"/>
    </source>
</evidence>
<gene>
    <name evidence="1" type="ORF">g.2400</name>
</gene>
<feature type="non-terminal residue" evidence="1">
    <location>
        <position position="143"/>
    </location>
</feature>
<name>A0A1B6HAI4_9HEMI</name>
<dbReference type="SUPFAM" id="SSF56219">
    <property type="entry name" value="DNase I-like"/>
    <property type="match status" value="1"/>
</dbReference>
<dbReference type="InterPro" id="IPR036691">
    <property type="entry name" value="Endo/exonu/phosph_ase_sf"/>
</dbReference>
<protein>
    <recommendedName>
        <fullName evidence="2">Endonuclease/exonuclease/phosphatase domain-containing protein</fullName>
    </recommendedName>
</protein>